<evidence type="ECO:0000313" key="2">
    <source>
        <dbReference type="Proteomes" id="UP000254209"/>
    </source>
</evidence>
<dbReference type="Proteomes" id="UP000254209">
    <property type="component" value="Unassembled WGS sequence"/>
</dbReference>
<organism evidence="1 2">
    <name type="scientific">Alysiella crassa</name>
    <dbReference type="NCBI Taxonomy" id="153491"/>
    <lineage>
        <taxon>Bacteria</taxon>
        <taxon>Pseudomonadati</taxon>
        <taxon>Pseudomonadota</taxon>
        <taxon>Betaproteobacteria</taxon>
        <taxon>Neisseriales</taxon>
        <taxon>Neisseriaceae</taxon>
        <taxon>Alysiella</taxon>
    </lineage>
</organism>
<gene>
    <name evidence="1" type="ORF">NCTC10283_02188</name>
</gene>
<dbReference type="EMBL" id="UFSO01000003">
    <property type="protein sequence ID" value="SSY80628.1"/>
    <property type="molecule type" value="Genomic_DNA"/>
</dbReference>
<reference evidence="1 2" key="1">
    <citation type="submission" date="2018-06" db="EMBL/GenBank/DDBJ databases">
        <authorList>
            <consortium name="Pathogen Informatics"/>
            <person name="Doyle S."/>
        </authorList>
    </citation>
    <scope>NUCLEOTIDE SEQUENCE [LARGE SCALE GENOMIC DNA]</scope>
    <source>
        <strain evidence="1 2">NCTC10283</strain>
    </source>
</reference>
<dbReference type="OrthoDB" id="8477619at2"/>
<protein>
    <submittedName>
        <fullName evidence="1">Uncharacterized protein</fullName>
    </submittedName>
</protein>
<evidence type="ECO:0000313" key="1">
    <source>
        <dbReference type="EMBL" id="SSY80628.1"/>
    </source>
</evidence>
<dbReference type="RefSeq" id="WP_051968403.1">
    <property type="nucleotide sequence ID" value="NZ_CP091519.2"/>
</dbReference>
<name>A0A376BUY7_9NEIS</name>
<dbReference type="AlphaFoldDB" id="A0A376BUY7"/>
<keyword evidence="2" id="KW-1185">Reference proteome</keyword>
<accession>A0A376BUY7</accession>
<sequence length="592" mass="64859">MANIASAAISARTTVAVNPYSAAQVKLHDDGNGGLWQNGSRVEGASVNYETGEIRIPKQAFKHGLNIAEYTQKALQQGAPVYESVSGSLKTTTDVIVIAPPNAQVSWISSPDTRRVSVNVDNGSQIFDILQDVPYPRAAVLNSWLFEVGGKEVFERDGVLYQDLNVRTGEAKAIGTLNPLSGKVILNEVAPDRLPEIKVLAGIYTTGDFGVKTFTGHTAAAPIKPRSFYVYAEIDGKQIVGESLADGKIQSAEVGSDGKKLLDGTIDYETGFFKFDTHKPISPLSVRYSAVSQAHIPLSAERLGINPTRLPSDGRVPIFRAGDYVIISNAKIHDLGSTHSAGQTIKLPRENCDRVCVLDADGKHVSADKYLDNLDNSTITWNTPLDLGDYTLPLKAVMIWEEDNRVVGTDISGSLKLQDPISRDYPIENTYVSSAVVGGDLQTRFTEPFTQINWHGVWEDARNGNPTRGVLNVKDYPLVLTSDGAIEERWRIEFRSPTQIEVYGENLGLIWDNDVNTDVAPINPATDQPYFTLPKQAFGMGGWEAGNCIRFNTFGTMMPVWFLRVIQPHKSARNQDDSDGFRACLRGNTEIL</sequence>
<dbReference type="STRING" id="1120980.GCA_000745955_00538"/>
<proteinExistence type="predicted"/>